<organism evidence="3 4">
    <name type="scientific">Brevibacterium gallinarum</name>
    <dbReference type="NCBI Taxonomy" id="2762220"/>
    <lineage>
        <taxon>Bacteria</taxon>
        <taxon>Bacillati</taxon>
        <taxon>Actinomycetota</taxon>
        <taxon>Actinomycetes</taxon>
        <taxon>Micrococcales</taxon>
        <taxon>Brevibacteriaceae</taxon>
        <taxon>Brevibacterium</taxon>
    </lineage>
</organism>
<feature type="signal peptide" evidence="2">
    <location>
        <begin position="1"/>
        <end position="24"/>
    </location>
</feature>
<proteinExistence type="predicted"/>
<evidence type="ECO:0000256" key="1">
    <source>
        <dbReference type="SAM" id="MobiDB-lite"/>
    </source>
</evidence>
<dbReference type="InterPro" id="IPR021903">
    <property type="entry name" value="DUF3515"/>
</dbReference>
<evidence type="ECO:0000313" key="4">
    <source>
        <dbReference type="Proteomes" id="UP000651517"/>
    </source>
</evidence>
<protein>
    <submittedName>
        <fullName evidence="3">DUF3515 domain-containing protein</fullName>
    </submittedName>
</protein>
<name>A0ABR8WRG5_9MICO</name>
<sequence length="182" mass="18609">MNRLPSAAAACAVVGLGLSGCAAAVSVEPAADAHNPECAAVMLRMPDEIDGHASRTTTSQGTDAWGDPSVAVLRCGVEPPGPSTDRCVSVNGVDWISTEETGTSWRFVSYGREPAVEVLVASDRIAGATVLSEISPSVSTIEQTRSCVAAEDLDEDGLPVETPGADEQPADGETADKETAAP</sequence>
<dbReference type="RefSeq" id="WP_191725114.1">
    <property type="nucleotide sequence ID" value="NZ_JACSPY010000001.1"/>
</dbReference>
<keyword evidence="4" id="KW-1185">Reference proteome</keyword>
<feature type="region of interest" description="Disordered" evidence="1">
    <location>
        <begin position="150"/>
        <end position="182"/>
    </location>
</feature>
<feature type="chain" id="PRO_5046581123" evidence="2">
    <location>
        <begin position="25"/>
        <end position="182"/>
    </location>
</feature>
<accession>A0ABR8WRG5</accession>
<keyword evidence="2" id="KW-0732">Signal</keyword>
<dbReference type="EMBL" id="JACSPY010000001">
    <property type="protein sequence ID" value="MBD8019533.1"/>
    <property type="molecule type" value="Genomic_DNA"/>
</dbReference>
<evidence type="ECO:0000313" key="3">
    <source>
        <dbReference type="EMBL" id="MBD8019533.1"/>
    </source>
</evidence>
<gene>
    <name evidence="3" type="ORF">H9634_01890</name>
</gene>
<evidence type="ECO:0000256" key="2">
    <source>
        <dbReference type="SAM" id="SignalP"/>
    </source>
</evidence>
<comment type="caution">
    <text evidence="3">The sequence shown here is derived from an EMBL/GenBank/DDBJ whole genome shotgun (WGS) entry which is preliminary data.</text>
</comment>
<dbReference type="PROSITE" id="PS51257">
    <property type="entry name" value="PROKAR_LIPOPROTEIN"/>
    <property type="match status" value="1"/>
</dbReference>
<dbReference type="Proteomes" id="UP000651517">
    <property type="component" value="Unassembled WGS sequence"/>
</dbReference>
<dbReference type="Pfam" id="PF12028">
    <property type="entry name" value="DUF3515"/>
    <property type="match status" value="1"/>
</dbReference>
<reference evidence="3 4" key="1">
    <citation type="submission" date="2020-08" db="EMBL/GenBank/DDBJ databases">
        <title>A Genomic Blueprint of the Chicken Gut Microbiome.</title>
        <authorList>
            <person name="Gilroy R."/>
            <person name="Ravi A."/>
            <person name="Getino M."/>
            <person name="Pursley I."/>
            <person name="Horton D.L."/>
            <person name="Alikhan N.-F."/>
            <person name="Baker D."/>
            <person name="Gharbi K."/>
            <person name="Hall N."/>
            <person name="Watson M."/>
            <person name="Adriaenssens E.M."/>
            <person name="Foster-Nyarko E."/>
            <person name="Jarju S."/>
            <person name="Secka A."/>
            <person name="Antonio M."/>
            <person name="Oren A."/>
            <person name="Chaudhuri R."/>
            <person name="La Ragione R.M."/>
            <person name="Hildebrand F."/>
            <person name="Pallen M.J."/>
        </authorList>
    </citation>
    <scope>NUCLEOTIDE SEQUENCE [LARGE SCALE GENOMIC DNA]</scope>
    <source>
        <strain evidence="3 4">Re57</strain>
    </source>
</reference>